<keyword evidence="4" id="KW-1185">Reference proteome</keyword>
<dbReference type="SMART" id="SM01354">
    <property type="entry name" value="BLVR"/>
    <property type="match status" value="1"/>
</dbReference>
<dbReference type="OrthoDB" id="6146507at2759"/>
<sequence>MTPKSSEEKIDLSPEEPSPQELGVQLHIPGLTSIDKYFVDYGLSMKSEVKKEKVNGHDYDEVEDNNSETHNNVFVSKNIDMPEGAVISDEDADILHEDDPHKALGIINLDDLVKESKPVYISKEQDAIPAILFGERPKKVKKHKKEKKKDKKKSSNGDVDIKSVKEGNNNAGIDNLDFWLGGGNVNSNGVVSEDLLINKSIESKPNKKNEDPDVISKKAQKEVPNPSLFLPPNPNLLTQNEDIKLSYEFRQIVQMDSNKIAVQMIITNVGEDQLSDKLEFDIVDSPHTRLLGKEDEQALSNDETLSRTVRGSVTYRKGKCLDFKINIPSSAFMMPCEGFEDALAAGLLIFQLSKIIEEIENSAYLFAKSIWNHRVAFLLKLDKGTKAFTVEGKSTDMNLLTCLMEEIK</sequence>
<feature type="region of interest" description="Disordered" evidence="1">
    <location>
        <begin position="1"/>
        <end position="22"/>
    </location>
</feature>
<dbReference type="GO" id="GO:0030123">
    <property type="term" value="C:AP-3 adaptor complex"/>
    <property type="evidence" value="ECO:0007669"/>
    <property type="project" value="InterPro"/>
</dbReference>
<name>A0A7R8CLF4_LEPSM</name>
<gene>
    <name evidence="3" type="ORF">LSAA_5987</name>
</gene>
<evidence type="ECO:0000259" key="2">
    <source>
        <dbReference type="SMART" id="SM01354"/>
    </source>
</evidence>
<protein>
    <submittedName>
        <fullName evidence="3">AP3D</fullName>
    </submittedName>
</protein>
<feature type="compositionally biased region" description="Basic and acidic residues" evidence="1">
    <location>
        <begin position="1"/>
        <end position="12"/>
    </location>
</feature>
<feature type="compositionally biased region" description="Basic residues" evidence="1">
    <location>
        <begin position="138"/>
        <end position="152"/>
    </location>
</feature>
<reference evidence="3" key="1">
    <citation type="submission" date="2021-02" db="EMBL/GenBank/DDBJ databases">
        <authorList>
            <person name="Bekaert M."/>
        </authorList>
    </citation>
    <scope>NUCLEOTIDE SEQUENCE</scope>
    <source>
        <strain evidence="3">IoA-00</strain>
    </source>
</reference>
<accession>A0A7R8CLF4</accession>
<dbReference type="InterPro" id="IPR058898">
    <property type="entry name" value="Mu_AP3"/>
</dbReference>
<dbReference type="GO" id="GO:0015031">
    <property type="term" value="P:protein transport"/>
    <property type="evidence" value="ECO:0007669"/>
    <property type="project" value="InterPro"/>
</dbReference>
<dbReference type="Pfam" id="PF26171">
    <property type="entry name" value="Mu_AP3"/>
    <property type="match status" value="1"/>
</dbReference>
<evidence type="ECO:0000313" key="4">
    <source>
        <dbReference type="Proteomes" id="UP000675881"/>
    </source>
</evidence>
<evidence type="ECO:0000256" key="1">
    <source>
        <dbReference type="SAM" id="MobiDB-lite"/>
    </source>
</evidence>
<dbReference type="Pfam" id="PF06375">
    <property type="entry name" value="AP3D1"/>
    <property type="match status" value="1"/>
</dbReference>
<feature type="domain" description="AP-3 complex subunit delta" evidence="2">
    <location>
        <begin position="5"/>
        <end position="110"/>
    </location>
</feature>
<organism evidence="3 4">
    <name type="scientific">Lepeophtheirus salmonis</name>
    <name type="common">Salmon louse</name>
    <name type="synonym">Caligus salmonis</name>
    <dbReference type="NCBI Taxonomy" id="72036"/>
    <lineage>
        <taxon>Eukaryota</taxon>
        <taxon>Metazoa</taxon>
        <taxon>Ecdysozoa</taxon>
        <taxon>Arthropoda</taxon>
        <taxon>Crustacea</taxon>
        <taxon>Multicrustacea</taxon>
        <taxon>Hexanauplia</taxon>
        <taxon>Copepoda</taxon>
        <taxon>Siphonostomatoida</taxon>
        <taxon>Caligidae</taxon>
        <taxon>Lepeophtheirus</taxon>
    </lineage>
</organism>
<dbReference type="EMBL" id="HG994594">
    <property type="protein sequence ID" value="CAF2858412.1"/>
    <property type="molecule type" value="Genomic_DNA"/>
</dbReference>
<feature type="region of interest" description="Disordered" evidence="1">
    <location>
        <begin position="138"/>
        <end position="166"/>
    </location>
</feature>
<feature type="compositionally biased region" description="Basic and acidic residues" evidence="1">
    <location>
        <begin position="153"/>
        <end position="165"/>
    </location>
</feature>
<evidence type="ECO:0000313" key="3">
    <source>
        <dbReference type="EMBL" id="CAF2858412.1"/>
    </source>
</evidence>
<dbReference type="Proteomes" id="UP000675881">
    <property type="component" value="Chromosome 15"/>
</dbReference>
<proteinExistence type="predicted"/>
<dbReference type="InterPro" id="IPR010474">
    <property type="entry name" value="AP3D_dom_metazoa"/>
</dbReference>
<dbReference type="AlphaFoldDB" id="A0A7R8CLF4"/>